<keyword evidence="1" id="KW-0732">Signal</keyword>
<feature type="chain" id="PRO_5043718835" evidence="1">
    <location>
        <begin position="21"/>
        <end position="275"/>
    </location>
</feature>
<feature type="signal peptide" evidence="1">
    <location>
        <begin position="1"/>
        <end position="20"/>
    </location>
</feature>
<dbReference type="AlphaFoldDB" id="A0AAV2RR18"/>
<name>A0AAV2RR18_MEGNR</name>
<organism evidence="2 3">
    <name type="scientific">Meganyctiphanes norvegica</name>
    <name type="common">Northern krill</name>
    <name type="synonym">Thysanopoda norvegica</name>
    <dbReference type="NCBI Taxonomy" id="48144"/>
    <lineage>
        <taxon>Eukaryota</taxon>
        <taxon>Metazoa</taxon>
        <taxon>Ecdysozoa</taxon>
        <taxon>Arthropoda</taxon>
        <taxon>Crustacea</taxon>
        <taxon>Multicrustacea</taxon>
        <taxon>Malacostraca</taxon>
        <taxon>Eumalacostraca</taxon>
        <taxon>Eucarida</taxon>
        <taxon>Euphausiacea</taxon>
        <taxon>Euphausiidae</taxon>
        <taxon>Meganyctiphanes</taxon>
    </lineage>
</organism>
<gene>
    <name evidence="2" type="ORF">MNOR_LOCUS27466</name>
</gene>
<dbReference type="Proteomes" id="UP001497623">
    <property type="component" value="Unassembled WGS sequence"/>
</dbReference>
<evidence type="ECO:0000256" key="1">
    <source>
        <dbReference type="SAM" id="SignalP"/>
    </source>
</evidence>
<comment type="caution">
    <text evidence="2">The sequence shown here is derived from an EMBL/GenBank/DDBJ whole genome shotgun (WGS) entry which is preliminary data.</text>
</comment>
<sequence>MMRVLPVLLILAAAKQCVSSLETQISSASNNSETTEDDGFYCYQCLNYGEKSHPFYDPDCGNPNYSNGLHAYKCDPRWCNFCQITLREQGKVLRRTESGDWSDGYCTTNAWFTICYCVGDFCNNNLCEDCLLPHNTTTTTAATTTTVTAISNASSTIPSTTIGVGLPCYHCQNWNTDSDIFDVNCGESEYTGMTSRCRDCSACYTTVHGSGTVIRGPSDSIHDDNQCDIWTTYTRCYCTGDNCNATLCEHCQVKYIYRVIQGIVGLWTKITNYVY</sequence>
<protein>
    <submittedName>
        <fullName evidence="2">Uncharacterized protein</fullName>
    </submittedName>
</protein>
<accession>A0AAV2RR18</accession>
<keyword evidence="3" id="KW-1185">Reference proteome</keyword>
<evidence type="ECO:0000313" key="3">
    <source>
        <dbReference type="Proteomes" id="UP001497623"/>
    </source>
</evidence>
<evidence type="ECO:0000313" key="2">
    <source>
        <dbReference type="EMBL" id="CAL4134739.1"/>
    </source>
</evidence>
<reference evidence="2 3" key="1">
    <citation type="submission" date="2024-05" db="EMBL/GenBank/DDBJ databases">
        <authorList>
            <person name="Wallberg A."/>
        </authorList>
    </citation>
    <scope>NUCLEOTIDE SEQUENCE [LARGE SCALE GENOMIC DNA]</scope>
</reference>
<proteinExistence type="predicted"/>
<dbReference type="EMBL" id="CAXKWB010028927">
    <property type="protein sequence ID" value="CAL4134739.1"/>
    <property type="molecule type" value="Genomic_DNA"/>
</dbReference>